<dbReference type="PANTHER" id="PTHR24220:SF685">
    <property type="entry name" value="ABC TRANSPORTER RELATED"/>
    <property type="match status" value="1"/>
</dbReference>
<comment type="caution">
    <text evidence="4">The sequence shown here is derived from an EMBL/GenBank/DDBJ whole genome shotgun (WGS) entry which is preliminary data.</text>
</comment>
<keyword evidence="2 4" id="KW-0067">ATP-binding</keyword>
<evidence type="ECO:0000259" key="3">
    <source>
        <dbReference type="PROSITE" id="PS50893"/>
    </source>
</evidence>
<dbReference type="EMBL" id="JAFDVD010000020">
    <property type="protein sequence ID" value="MBM6401972.1"/>
    <property type="molecule type" value="Genomic_DNA"/>
</dbReference>
<proteinExistence type="predicted"/>
<dbReference type="InterPro" id="IPR027417">
    <property type="entry name" value="P-loop_NTPase"/>
</dbReference>
<dbReference type="Gene3D" id="3.40.50.300">
    <property type="entry name" value="P-loop containing nucleotide triphosphate hydrolases"/>
    <property type="match status" value="1"/>
</dbReference>
<name>A0ABS2CQ01_9MICO</name>
<dbReference type="Pfam" id="PF00005">
    <property type="entry name" value="ABC_tran"/>
    <property type="match status" value="1"/>
</dbReference>
<feature type="domain" description="ABC transporter" evidence="3">
    <location>
        <begin position="22"/>
        <end position="242"/>
    </location>
</feature>
<gene>
    <name evidence="4" type="ORF">JQN70_16355</name>
</gene>
<dbReference type="GO" id="GO:0005524">
    <property type="term" value="F:ATP binding"/>
    <property type="evidence" value="ECO:0007669"/>
    <property type="project" value="UniProtKB-KW"/>
</dbReference>
<dbReference type="SMART" id="SM00382">
    <property type="entry name" value="AAA"/>
    <property type="match status" value="1"/>
</dbReference>
<keyword evidence="1" id="KW-0547">Nucleotide-binding</keyword>
<dbReference type="PROSITE" id="PS00211">
    <property type="entry name" value="ABC_TRANSPORTER_1"/>
    <property type="match status" value="1"/>
</dbReference>
<evidence type="ECO:0000256" key="2">
    <source>
        <dbReference type="ARBA" id="ARBA00022840"/>
    </source>
</evidence>
<accession>A0ABS2CQ01</accession>
<dbReference type="InterPro" id="IPR017871">
    <property type="entry name" value="ABC_transporter-like_CS"/>
</dbReference>
<sequence>MTPLDQPAAATAEPWTDGVPRLAAHDLVVDQGATRAVDGVALELRAGERLAVTGASGSGKSTLLLALAGVLAPTSGRVDLDGTPLSTQGEAARARLRRTRFGIVFQYGQLIPDLTAVENVALPLLLLRRSRREALEAARAVLDELRVGDVADRRPVDMSGGQSQRVAIARALVTAPDVVLADEPTGSLDSVSGERVMATLLGAVRERGTTLVVVTHDATVAAYCDREVRLRDGRVVEAGSGR</sequence>
<reference evidence="4" key="1">
    <citation type="submission" date="2021-02" db="EMBL/GenBank/DDBJ databases">
        <title>Phycicoccus sp. MQZ13P-5T, whole genome shotgun sequence.</title>
        <authorList>
            <person name="Tuo L."/>
        </authorList>
    </citation>
    <scope>NUCLEOTIDE SEQUENCE</scope>
    <source>
        <strain evidence="4">MQZ13P-5</strain>
    </source>
</reference>
<dbReference type="Proteomes" id="UP001430172">
    <property type="component" value="Unassembled WGS sequence"/>
</dbReference>
<evidence type="ECO:0000256" key="1">
    <source>
        <dbReference type="ARBA" id="ARBA00022741"/>
    </source>
</evidence>
<dbReference type="SUPFAM" id="SSF52540">
    <property type="entry name" value="P-loop containing nucleoside triphosphate hydrolases"/>
    <property type="match status" value="1"/>
</dbReference>
<evidence type="ECO:0000313" key="4">
    <source>
        <dbReference type="EMBL" id="MBM6401972.1"/>
    </source>
</evidence>
<dbReference type="RefSeq" id="WP_204132444.1">
    <property type="nucleotide sequence ID" value="NZ_JAFDVD010000020.1"/>
</dbReference>
<keyword evidence="5" id="KW-1185">Reference proteome</keyword>
<dbReference type="InterPro" id="IPR003439">
    <property type="entry name" value="ABC_transporter-like_ATP-bd"/>
</dbReference>
<organism evidence="4 5">
    <name type="scientific">Phycicoccus sonneratiae</name>
    <dbReference type="NCBI Taxonomy" id="2807628"/>
    <lineage>
        <taxon>Bacteria</taxon>
        <taxon>Bacillati</taxon>
        <taxon>Actinomycetota</taxon>
        <taxon>Actinomycetes</taxon>
        <taxon>Micrococcales</taxon>
        <taxon>Intrasporangiaceae</taxon>
        <taxon>Phycicoccus</taxon>
    </lineage>
</organism>
<evidence type="ECO:0000313" key="5">
    <source>
        <dbReference type="Proteomes" id="UP001430172"/>
    </source>
</evidence>
<dbReference type="PANTHER" id="PTHR24220">
    <property type="entry name" value="IMPORT ATP-BINDING PROTEIN"/>
    <property type="match status" value="1"/>
</dbReference>
<protein>
    <submittedName>
        <fullName evidence="4">ATP-binding cassette domain-containing protein</fullName>
    </submittedName>
</protein>
<dbReference type="PROSITE" id="PS50893">
    <property type="entry name" value="ABC_TRANSPORTER_2"/>
    <property type="match status" value="1"/>
</dbReference>
<dbReference type="InterPro" id="IPR015854">
    <property type="entry name" value="ABC_transpr_LolD-like"/>
</dbReference>
<dbReference type="InterPro" id="IPR003593">
    <property type="entry name" value="AAA+_ATPase"/>
</dbReference>